<feature type="transmembrane region" description="Helical" evidence="7">
    <location>
        <begin position="231"/>
        <end position="254"/>
    </location>
</feature>
<feature type="region of interest" description="Disordered" evidence="6">
    <location>
        <begin position="1"/>
        <end position="109"/>
    </location>
</feature>
<dbReference type="RefSeq" id="XP_029331176.1">
    <property type="nucleotide sequence ID" value="XM_029475316.1"/>
</dbReference>
<proteinExistence type="inferred from homology"/>
<evidence type="ECO:0000256" key="1">
    <source>
        <dbReference type="ARBA" id="ARBA00004141"/>
    </source>
</evidence>
<dbReference type="Pfam" id="PF00999">
    <property type="entry name" value="Na_H_Exchanger"/>
    <property type="match status" value="1"/>
</dbReference>
<reference evidence="10" key="1">
    <citation type="submission" date="2025-08" db="UniProtKB">
        <authorList>
            <consortium name="RefSeq"/>
        </authorList>
    </citation>
    <scope>IDENTIFICATION</scope>
</reference>
<feature type="transmembrane region" description="Helical" evidence="7">
    <location>
        <begin position="138"/>
        <end position="158"/>
    </location>
</feature>
<evidence type="ECO:0000259" key="8">
    <source>
        <dbReference type="Pfam" id="PF00999"/>
    </source>
</evidence>
<dbReference type="Proteomes" id="UP000515126">
    <property type="component" value="Chromosome 3"/>
</dbReference>
<comment type="similarity">
    <text evidence="2">Belongs to the monovalent cation:proton antiporter 1 (CPA1) transporter (TC 2.A.36) family.</text>
</comment>
<dbReference type="AlphaFoldDB" id="A0A6P7R031"/>
<gene>
    <name evidence="10" type="primary">LOC110291092</name>
</gene>
<evidence type="ECO:0000256" key="7">
    <source>
        <dbReference type="SAM" id="Phobius"/>
    </source>
</evidence>
<feature type="transmembrane region" description="Helical" evidence="7">
    <location>
        <begin position="170"/>
        <end position="190"/>
    </location>
</feature>
<dbReference type="GO" id="GO:0016020">
    <property type="term" value="C:membrane"/>
    <property type="evidence" value="ECO:0007669"/>
    <property type="project" value="UniProtKB-SubCell"/>
</dbReference>
<feature type="transmembrane region" description="Helical" evidence="7">
    <location>
        <begin position="260"/>
        <end position="282"/>
    </location>
</feature>
<dbReference type="PANTHER" id="PTHR31102:SF5">
    <property type="entry name" value="SLC9B1-LIKE PROTEIN SLC9B1P1-RELATED"/>
    <property type="match status" value="1"/>
</dbReference>
<feature type="transmembrane region" description="Helical" evidence="7">
    <location>
        <begin position="114"/>
        <end position="132"/>
    </location>
</feature>
<evidence type="ECO:0000313" key="9">
    <source>
        <dbReference type="Proteomes" id="UP000515126"/>
    </source>
</evidence>
<keyword evidence="3 7" id="KW-0812">Transmembrane</keyword>
<feature type="transmembrane region" description="Helical" evidence="7">
    <location>
        <begin position="337"/>
        <end position="354"/>
    </location>
</feature>
<feature type="compositionally biased region" description="Basic and acidic residues" evidence="6">
    <location>
        <begin position="1"/>
        <end position="15"/>
    </location>
</feature>
<dbReference type="InterPro" id="IPR006153">
    <property type="entry name" value="Cation/H_exchanger_TM"/>
</dbReference>
<evidence type="ECO:0000256" key="6">
    <source>
        <dbReference type="SAM" id="MobiDB-lite"/>
    </source>
</evidence>
<dbReference type="GO" id="GO:0015297">
    <property type="term" value="F:antiporter activity"/>
    <property type="evidence" value="ECO:0007669"/>
    <property type="project" value="InterPro"/>
</dbReference>
<comment type="subcellular location">
    <subcellularLocation>
        <location evidence="1">Membrane</location>
        <topology evidence="1">Multi-pass membrane protein</topology>
    </subcellularLocation>
</comment>
<protein>
    <submittedName>
        <fullName evidence="10">Sodium/hydrogen exchanger 9B1 isoform X2</fullName>
    </submittedName>
</protein>
<dbReference type="PANTHER" id="PTHR31102">
    <property type="match status" value="1"/>
</dbReference>
<keyword evidence="4 7" id="KW-1133">Transmembrane helix</keyword>
<keyword evidence="5 7" id="KW-0472">Membrane</keyword>
<keyword evidence="9" id="KW-1185">Reference proteome</keyword>
<feature type="domain" description="Cation/H+ exchanger transmembrane" evidence="8">
    <location>
        <begin position="161"/>
        <end position="356"/>
    </location>
</feature>
<evidence type="ECO:0000256" key="5">
    <source>
        <dbReference type="ARBA" id="ARBA00023136"/>
    </source>
</evidence>
<organism evidence="9 10">
    <name type="scientific">Mus caroli</name>
    <name type="common">Ryukyu mouse</name>
    <name type="synonym">Ricefield mouse</name>
    <dbReference type="NCBI Taxonomy" id="10089"/>
    <lineage>
        <taxon>Eukaryota</taxon>
        <taxon>Metazoa</taxon>
        <taxon>Chordata</taxon>
        <taxon>Craniata</taxon>
        <taxon>Vertebrata</taxon>
        <taxon>Euteleostomi</taxon>
        <taxon>Mammalia</taxon>
        <taxon>Eutheria</taxon>
        <taxon>Euarchontoglires</taxon>
        <taxon>Glires</taxon>
        <taxon>Rodentia</taxon>
        <taxon>Myomorpha</taxon>
        <taxon>Muroidea</taxon>
        <taxon>Muridae</taxon>
        <taxon>Murinae</taxon>
        <taxon>Mus</taxon>
        <taxon>Mus</taxon>
    </lineage>
</organism>
<dbReference type="GeneID" id="110291092"/>
<dbReference type="GO" id="GO:1902600">
    <property type="term" value="P:proton transmembrane transport"/>
    <property type="evidence" value="ECO:0007669"/>
    <property type="project" value="InterPro"/>
</dbReference>
<name>A0A6P7R031_MUSCR</name>
<feature type="compositionally biased region" description="Basic and acidic residues" evidence="6">
    <location>
        <begin position="23"/>
        <end position="34"/>
    </location>
</feature>
<evidence type="ECO:0000256" key="4">
    <source>
        <dbReference type="ARBA" id="ARBA00022989"/>
    </source>
</evidence>
<feature type="transmembrane region" description="Helical" evidence="7">
    <location>
        <begin position="307"/>
        <end position="331"/>
    </location>
</feature>
<evidence type="ECO:0000313" key="10">
    <source>
        <dbReference type="RefSeq" id="XP_029331176.1"/>
    </source>
</evidence>
<evidence type="ECO:0000256" key="2">
    <source>
        <dbReference type="ARBA" id="ARBA00007367"/>
    </source>
</evidence>
<sequence>MSEHDIESNKKDDRFQSSVTVEMSKDPDSFHEETVEPEPEPEEPELKEPELKEPEPKEPEPKEPERKEPERKEAGRRETQTKETQTTEIQRKETKKKKRRTNSYCPPQGTINKTITDGAALIALWTLLWALIGQEVLPGGNLFGLVVIFYSAFLGGKILEVIRIPVVPPLPPLIGMLLAGFIIRNVPIIYEFVHIPTSWSSALRNTALTIILVRAGLGLDPQALKHLKGVCLRLSFGPCFLEACSAALFSHFIMNFPWQWGFLLGFVLGAVSPAVVVPNMLMLQENGYGVEKGIPTLLVAASSMDDIVAITGFNTFLSIVFSSGSVISNILSSLRDVLIGVLVGIVMGVFVQYFPSGDQAASTLAYMDLEDWSH</sequence>
<feature type="compositionally biased region" description="Basic and acidic residues" evidence="6">
    <location>
        <begin position="44"/>
        <end position="81"/>
    </location>
</feature>
<evidence type="ECO:0000256" key="3">
    <source>
        <dbReference type="ARBA" id="ARBA00022692"/>
    </source>
</evidence>
<accession>A0A6P7R031</accession>
<dbReference type="InterPro" id="IPR051843">
    <property type="entry name" value="CPA1_transporter"/>
</dbReference>